<dbReference type="PANTHER" id="PTHR43553">
    <property type="entry name" value="HEAVY METAL TRANSPORTER"/>
    <property type="match status" value="1"/>
</dbReference>
<evidence type="ECO:0000256" key="4">
    <source>
        <dbReference type="ARBA" id="ARBA00022475"/>
    </source>
</evidence>
<keyword evidence="13" id="KW-1185">Reference proteome</keyword>
<comment type="subcellular location">
    <subcellularLocation>
        <location evidence="1">Cell membrane</location>
        <topology evidence="1">Peripheral membrane protein</topology>
    </subcellularLocation>
</comment>
<gene>
    <name evidence="12" type="ORF">HMPREF9460_01839</name>
</gene>
<name>A0A096B915_FLAPL</name>
<evidence type="ECO:0000313" key="13">
    <source>
        <dbReference type="Proteomes" id="UP000029585"/>
    </source>
</evidence>
<dbReference type="Pfam" id="PF00005">
    <property type="entry name" value="ABC_tran"/>
    <property type="match status" value="2"/>
</dbReference>
<sequence>MISFQNFSFRYEESKDFTLRGIDMTVQTGEFILLTGRSGCGKTTLIRSLNGLIPHFYPGEIQGDLVMDGRSLLEMKPAQLAGQVGTVFQDPRSQFFMTDTTRELAFGCENMGLPREETIDRIAKAAKDLELADYLNRSIFALSSGEKQQIAVGSVYALSPRVYIFDEPSANLDYAATKRLAEIMGKLKRDGYTIFVVEHRFYYLRDLIDRVFLIQNGKIEQEFTREQFCSLPEETRISYGLRTAYPERDAEHDQEKERRPMGKHLLSVQGLSFAYPKEQEVFRNVSFEAHAGDVIGILGHNGAGKTTLLSILTGLLKQRNGEITFDGRKLTPRQRRALSYLVMQDTDYQLFASSVEEELSLGIRENCKEKVDAALEALELSEYREQHPAALSGGQKQRVTIGAAIVKDSPVIYFDEPTSGLDYDSMVRVSRLIEQLSASGVIVFVVSHDFEFIVRTCTEVVQLDDQGAIQNHRLTPEILKALSEQYFH</sequence>
<organism evidence="12 13">
    <name type="scientific">Flavonifractor plautii 1_3_50AFAA</name>
    <dbReference type="NCBI Taxonomy" id="742738"/>
    <lineage>
        <taxon>Bacteria</taxon>
        <taxon>Bacillati</taxon>
        <taxon>Bacillota</taxon>
        <taxon>Clostridia</taxon>
        <taxon>Eubacteriales</taxon>
        <taxon>Oscillospiraceae</taxon>
        <taxon>Flavonifractor</taxon>
    </lineage>
</organism>
<dbReference type="GO" id="GO:0042626">
    <property type="term" value="F:ATPase-coupled transmembrane transporter activity"/>
    <property type="evidence" value="ECO:0007669"/>
    <property type="project" value="TreeGrafter"/>
</dbReference>
<proteinExistence type="inferred from homology"/>
<dbReference type="InterPro" id="IPR015856">
    <property type="entry name" value="ABC_transpr_CbiO/EcfA_su"/>
</dbReference>
<evidence type="ECO:0000313" key="12">
    <source>
        <dbReference type="EMBL" id="KGF55526.1"/>
    </source>
</evidence>
<accession>A0A096B915</accession>
<evidence type="ECO:0000256" key="3">
    <source>
        <dbReference type="ARBA" id="ARBA00022448"/>
    </source>
</evidence>
<dbReference type="PANTHER" id="PTHR43553:SF23">
    <property type="entry name" value="ABC TRANSPORTER ATP-BINDING COMPONENT"/>
    <property type="match status" value="1"/>
</dbReference>
<evidence type="ECO:0000256" key="1">
    <source>
        <dbReference type="ARBA" id="ARBA00004202"/>
    </source>
</evidence>
<keyword evidence="4" id="KW-1003">Cell membrane</keyword>
<evidence type="ECO:0000259" key="11">
    <source>
        <dbReference type="PROSITE" id="PS50893"/>
    </source>
</evidence>
<comment type="caution">
    <text evidence="12">The sequence shown here is derived from an EMBL/GenBank/DDBJ whole genome shotgun (WGS) entry which is preliminary data.</text>
</comment>
<keyword evidence="8" id="KW-1278">Translocase</keyword>
<feature type="domain" description="ABC transporter" evidence="11">
    <location>
        <begin position="266"/>
        <end position="488"/>
    </location>
</feature>
<evidence type="ECO:0000256" key="9">
    <source>
        <dbReference type="ARBA" id="ARBA00023136"/>
    </source>
</evidence>
<feature type="domain" description="ABC transporter" evidence="11">
    <location>
        <begin position="2"/>
        <end position="241"/>
    </location>
</feature>
<comment type="similarity">
    <text evidence="2">Belongs to the ABC transporter superfamily.</text>
</comment>
<dbReference type="InterPro" id="IPR027417">
    <property type="entry name" value="P-loop_NTPase"/>
</dbReference>
<dbReference type="PROSITE" id="PS00211">
    <property type="entry name" value="ABC_TRANSPORTER_1"/>
    <property type="match status" value="1"/>
</dbReference>
<dbReference type="EMBL" id="ADLO01000056">
    <property type="protein sequence ID" value="KGF55526.1"/>
    <property type="molecule type" value="Genomic_DNA"/>
</dbReference>
<dbReference type="Gene3D" id="3.40.50.300">
    <property type="entry name" value="P-loop containing nucleotide triphosphate hydrolases"/>
    <property type="match status" value="2"/>
</dbReference>
<evidence type="ECO:0000256" key="10">
    <source>
        <dbReference type="ARBA" id="ARBA00025157"/>
    </source>
</evidence>
<keyword evidence="7" id="KW-0067">ATP-binding</keyword>
<evidence type="ECO:0000256" key="8">
    <source>
        <dbReference type="ARBA" id="ARBA00022967"/>
    </source>
</evidence>
<keyword evidence="3" id="KW-0813">Transport</keyword>
<dbReference type="InterPro" id="IPR003593">
    <property type="entry name" value="AAA+_ATPase"/>
</dbReference>
<dbReference type="Proteomes" id="UP000029585">
    <property type="component" value="Unassembled WGS sequence"/>
</dbReference>
<dbReference type="PATRIC" id="fig|742738.3.peg.1890"/>
<dbReference type="InterPro" id="IPR050095">
    <property type="entry name" value="ECF_ABC_transporter_ATP-bd"/>
</dbReference>
<dbReference type="HOGENOM" id="CLU_000604_86_7_9"/>
<evidence type="ECO:0000256" key="6">
    <source>
        <dbReference type="ARBA" id="ARBA00022741"/>
    </source>
</evidence>
<dbReference type="CDD" id="cd03226">
    <property type="entry name" value="ABC_cobalt_CbiO_domain2"/>
    <property type="match status" value="1"/>
</dbReference>
<dbReference type="SUPFAM" id="SSF52540">
    <property type="entry name" value="P-loop containing nucleoside triphosphate hydrolases"/>
    <property type="match status" value="2"/>
</dbReference>
<keyword evidence="6" id="KW-0547">Nucleotide-binding</keyword>
<evidence type="ECO:0000256" key="2">
    <source>
        <dbReference type="ARBA" id="ARBA00005417"/>
    </source>
</evidence>
<dbReference type="GO" id="GO:0043190">
    <property type="term" value="C:ATP-binding cassette (ABC) transporter complex"/>
    <property type="evidence" value="ECO:0007669"/>
    <property type="project" value="TreeGrafter"/>
</dbReference>
<keyword evidence="9" id="KW-0472">Membrane</keyword>
<dbReference type="AlphaFoldDB" id="A0A096B915"/>
<dbReference type="eggNOG" id="COG1129">
    <property type="taxonomic scope" value="Bacteria"/>
</dbReference>
<dbReference type="GO" id="GO:0016887">
    <property type="term" value="F:ATP hydrolysis activity"/>
    <property type="evidence" value="ECO:0007669"/>
    <property type="project" value="InterPro"/>
</dbReference>
<comment type="function">
    <text evidence="10">Probably part of an ABC transporter complex. Responsible for energy coupling to the transport system.</text>
</comment>
<dbReference type="InterPro" id="IPR017871">
    <property type="entry name" value="ABC_transporter-like_CS"/>
</dbReference>
<evidence type="ECO:0000256" key="7">
    <source>
        <dbReference type="ARBA" id="ARBA00022840"/>
    </source>
</evidence>
<evidence type="ECO:0000256" key="5">
    <source>
        <dbReference type="ARBA" id="ARBA00022737"/>
    </source>
</evidence>
<dbReference type="CDD" id="cd03225">
    <property type="entry name" value="ABC_cobalt_CbiO_domain1"/>
    <property type="match status" value="1"/>
</dbReference>
<reference evidence="12 13" key="1">
    <citation type="submission" date="2011-08" db="EMBL/GenBank/DDBJ databases">
        <title>The Genome Sequence of Clostridium orbiscindens 1_3_50AFAA.</title>
        <authorList>
            <consortium name="The Broad Institute Genome Sequencing Platform"/>
            <person name="Earl A."/>
            <person name="Ward D."/>
            <person name="Feldgarden M."/>
            <person name="Gevers D."/>
            <person name="Daigneault M."/>
            <person name="Strauss J."/>
            <person name="Allen-Vercoe E."/>
            <person name="Young S.K."/>
            <person name="Zeng Q."/>
            <person name="Gargeya S."/>
            <person name="Fitzgerald M."/>
            <person name="Haas B."/>
            <person name="Abouelleil A."/>
            <person name="Alvarado L."/>
            <person name="Arachchi H.M."/>
            <person name="Berlin A."/>
            <person name="Brown A."/>
            <person name="Chapman S.B."/>
            <person name="Chen Z."/>
            <person name="Dunbar C."/>
            <person name="Freedman E."/>
            <person name="Gearin G."/>
            <person name="Gellesch M."/>
            <person name="Goldberg J."/>
            <person name="Griggs A."/>
            <person name="Gujja S."/>
            <person name="Heiman D."/>
            <person name="Howarth C."/>
            <person name="Larson L."/>
            <person name="Lui A."/>
            <person name="MacDonald P.J.P."/>
            <person name="Montmayeur A."/>
            <person name="Murphy C."/>
            <person name="Neiman D."/>
            <person name="Pearson M."/>
            <person name="Priest M."/>
            <person name="Roberts A."/>
            <person name="Saif S."/>
            <person name="Shea T."/>
            <person name="Shenoy N."/>
            <person name="Sisk P."/>
            <person name="Stolte C."/>
            <person name="Sykes S."/>
            <person name="Wortman J."/>
            <person name="Nusbaum C."/>
            <person name="Birren B."/>
        </authorList>
    </citation>
    <scope>NUCLEOTIDE SEQUENCE [LARGE SCALE GENOMIC DNA]</scope>
    <source>
        <strain evidence="12 13">1_3_50AFAA</strain>
    </source>
</reference>
<dbReference type="PROSITE" id="PS50893">
    <property type="entry name" value="ABC_TRANSPORTER_2"/>
    <property type="match status" value="2"/>
</dbReference>
<dbReference type="GO" id="GO:0005524">
    <property type="term" value="F:ATP binding"/>
    <property type="evidence" value="ECO:0007669"/>
    <property type="project" value="UniProtKB-KW"/>
</dbReference>
<dbReference type="SMART" id="SM00382">
    <property type="entry name" value="AAA"/>
    <property type="match status" value="2"/>
</dbReference>
<protein>
    <recommendedName>
        <fullName evidence="11">ABC transporter domain-containing protein</fullName>
    </recommendedName>
</protein>
<dbReference type="RefSeq" id="WP_044940857.1">
    <property type="nucleotide sequence ID" value="NZ_KN174163.1"/>
</dbReference>
<keyword evidence="5" id="KW-0677">Repeat</keyword>
<dbReference type="InterPro" id="IPR003439">
    <property type="entry name" value="ABC_transporter-like_ATP-bd"/>
</dbReference>